<reference evidence="8" key="2">
    <citation type="submission" date="2021-01" db="UniProtKB">
        <authorList>
            <consortium name="EnsemblMetazoa"/>
        </authorList>
    </citation>
    <scope>IDENTIFICATION</scope>
</reference>
<keyword evidence="1" id="KW-0677">Repeat</keyword>
<dbReference type="GeneID" id="100893452"/>
<dbReference type="Pfam" id="PF13637">
    <property type="entry name" value="Ank_4"/>
    <property type="match status" value="1"/>
</dbReference>
<dbReference type="Pfam" id="PF00069">
    <property type="entry name" value="Pkinase"/>
    <property type="match status" value="1"/>
</dbReference>
<dbReference type="SMART" id="SM00220">
    <property type="entry name" value="S_TKc"/>
    <property type="match status" value="1"/>
</dbReference>
<evidence type="ECO:0000256" key="3">
    <source>
        <dbReference type="ARBA" id="ARBA00022840"/>
    </source>
</evidence>
<dbReference type="InterPro" id="IPR051631">
    <property type="entry name" value="Ankyrin-KH/SAM_domain"/>
</dbReference>
<feature type="repeat" description="ANK" evidence="5">
    <location>
        <begin position="44"/>
        <end position="76"/>
    </location>
</feature>
<dbReference type="EnsemblMetazoa" id="XM_030988931">
    <property type="protein sequence ID" value="XP_030844791"/>
    <property type="gene ID" value="LOC100893452"/>
</dbReference>
<reference evidence="9" key="1">
    <citation type="submission" date="2015-02" db="EMBL/GenBank/DDBJ databases">
        <title>Genome sequencing for Strongylocentrotus purpuratus.</title>
        <authorList>
            <person name="Murali S."/>
            <person name="Liu Y."/>
            <person name="Vee V."/>
            <person name="English A."/>
            <person name="Wang M."/>
            <person name="Skinner E."/>
            <person name="Han Y."/>
            <person name="Muzny D.M."/>
            <person name="Worley K.C."/>
            <person name="Gibbs R.A."/>
        </authorList>
    </citation>
    <scope>NUCLEOTIDE SEQUENCE</scope>
</reference>
<feature type="repeat" description="ANK" evidence="5">
    <location>
        <begin position="219"/>
        <end position="251"/>
    </location>
</feature>
<evidence type="ECO:0000256" key="1">
    <source>
        <dbReference type="ARBA" id="ARBA00022737"/>
    </source>
</evidence>
<dbReference type="InterPro" id="IPR002110">
    <property type="entry name" value="Ankyrin_rpt"/>
</dbReference>
<dbReference type="PROSITE" id="PS50011">
    <property type="entry name" value="PROTEIN_KINASE_DOM"/>
    <property type="match status" value="1"/>
</dbReference>
<dbReference type="SUPFAM" id="SSF56112">
    <property type="entry name" value="Protein kinase-like (PK-like)"/>
    <property type="match status" value="1"/>
</dbReference>
<dbReference type="PROSITE" id="PS50088">
    <property type="entry name" value="ANK_REPEAT"/>
    <property type="match status" value="6"/>
</dbReference>
<keyword evidence="9" id="KW-1185">Reference proteome</keyword>
<dbReference type="Pfam" id="PF00023">
    <property type="entry name" value="Ank"/>
    <property type="match status" value="1"/>
</dbReference>
<dbReference type="InParanoid" id="A0A7M7P729"/>
<evidence type="ECO:0000313" key="8">
    <source>
        <dbReference type="EnsemblMetazoa" id="XP_030844791"/>
    </source>
</evidence>
<keyword evidence="3 6" id="KW-0067">ATP-binding</keyword>
<dbReference type="PROSITE" id="PS00107">
    <property type="entry name" value="PROTEIN_KINASE_ATP"/>
    <property type="match status" value="1"/>
</dbReference>
<feature type="repeat" description="ANK" evidence="5">
    <location>
        <begin position="77"/>
        <end position="109"/>
    </location>
</feature>
<evidence type="ECO:0000256" key="5">
    <source>
        <dbReference type="PROSITE-ProRule" id="PRU00023"/>
    </source>
</evidence>
<dbReference type="Pfam" id="PF12796">
    <property type="entry name" value="Ank_2"/>
    <property type="match status" value="2"/>
</dbReference>
<dbReference type="Gene3D" id="1.10.510.10">
    <property type="entry name" value="Transferase(Phosphotransferase) domain 1"/>
    <property type="match status" value="1"/>
</dbReference>
<feature type="binding site" evidence="6">
    <location>
        <position position="405"/>
    </location>
    <ligand>
        <name>ATP</name>
        <dbReference type="ChEBI" id="CHEBI:30616"/>
    </ligand>
</feature>
<dbReference type="PANTHER" id="PTHR23206:SF7">
    <property type="entry name" value="PROTEIN KINASE DOMAIN-CONTAINING PROTEIN"/>
    <property type="match status" value="1"/>
</dbReference>
<feature type="repeat" description="ANK" evidence="5">
    <location>
        <begin position="143"/>
        <end position="175"/>
    </location>
</feature>
<dbReference type="Gene3D" id="1.25.40.20">
    <property type="entry name" value="Ankyrin repeat-containing domain"/>
    <property type="match status" value="3"/>
</dbReference>
<dbReference type="PROSITE" id="PS00108">
    <property type="entry name" value="PROTEIN_KINASE_ST"/>
    <property type="match status" value="1"/>
</dbReference>
<accession>A0A7M7P729</accession>
<dbReference type="Proteomes" id="UP000007110">
    <property type="component" value="Unassembled WGS sequence"/>
</dbReference>
<keyword evidence="4 5" id="KW-0040">ANK repeat</keyword>
<feature type="repeat" description="ANK" evidence="5">
    <location>
        <begin position="110"/>
        <end position="142"/>
    </location>
</feature>
<dbReference type="KEGG" id="spu:100893452"/>
<name>A0A7M7P729_STRPU</name>
<dbReference type="InterPro" id="IPR017441">
    <property type="entry name" value="Protein_kinase_ATP_BS"/>
</dbReference>
<dbReference type="GO" id="GO:0004672">
    <property type="term" value="F:protein kinase activity"/>
    <property type="evidence" value="ECO:0007669"/>
    <property type="project" value="InterPro"/>
</dbReference>
<dbReference type="PROSITE" id="PS50297">
    <property type="entry name" value="ANK_REP_REGION"/>
    <property type="match status" value="5"/>
</dbReference>
<dbReference type="InterPro" id="IPR036770">
    <property type="entry name" value="Ankyrin_rpt-contain_sf"/>
</dbReference>
<sequence length="571" mass="63448">MAERAANEPARIDKNLLTAALDGCVEDVQHFLRQGAQIHTFDSSGSTPLHCASRNGHLDVVRFLVSRRAQVERGDNNGGTPLHIASDNGHLDVFKYLISKRAQIDKHDKDDMTALLFASAKGHLDVVQYLVGQSAQVEGSNNKGITPLHIASINGRLDVVQYLVRQGAQVQRVDNFDQTPLFTASVKGHVDVVQFLVSQGAQVNRARVHHAQVERGDKGGKTPLHDASMCGRLDVVKYLIDKGAQTGTCDNVGQTPLYYASMCGQLETVQYLVGQAGAQFERGNNDGETPRLVAFRKGHLDVVRYLKREQAQRKAASPEVFCFHFDFEMPLGEDVQKNDPVSVHQLEVKLDQIDMVDLNVKDSSGVEFAFHEKNARELEGCHLGGGSFGEVFKAVHKVHGDVAVKLAKPGKGDQLKMYQKEARKHGLSLTCDYIVAIKGFVKCEEDTCRCGLLGIVTQYMENGSLWDFRISEWQHSPDLWPLTNRMVYQISCGMHFLHSKNIIHRDLKLENVLVDGDLHVKIADLGLATNLQTSFGDRCWGTDSHKPPEAFRTDLPNSTKVVTPKYDVYRC</sequence>
<evidence type="ECO:0000256" key="2">
    <source>
        <dbReference type="ARBA" id="ARBA00022741"/>
    </source>
</evidence>
<dbReference type="InterPro" id="IPR000719">
    <property type="entry name" value="Prot_kinase_dom"/>
</dbReference>
<dbReference type="RefSeq" id="XP_030844791.1">
    <property type="nucleotide sequence ID" value="XM_030988931.1"/>
</dbReference>
<evidence type="ECO:0000313" key="9">
    <source>
        <dbReference type="Proteomes" id="UP000007110"/>
    </source>
</evidence>
<dbReference type="SMART" id="SM00248">
    <property type="entry name" value="ANK"/>
    <property type="match status" value="8"/>
</dbReference>
<dbReference type="InterPro" id="IPR011009">
    <property type="entry name" value="Kinase-like_dom_sf"/>
</dbReference>
<dbReference type="GO" id="GO:0005524">
    <property type="term" value="F:ATP binding"/>
    <property type="evidence" value="ECO:0007669"/>
    <property type="project" value="UniProtKB-UniRule"/>
</dbReference>
<evidence type="ECO:0000259" key="7">
    <source>
        <dbReference type="PROSITE" id="PS50011"/>
    </source>
</evidence>
<protein>
    <recommendedName>
        <fullName evidence="7">Protein kinase domain-containing protein</fullName>
    </recommendedName>
</protein>
<feature type="repeat" description="ANK" evidence="5">
    <location>
        <begin position="176"/>
        <end position="208"/>
    </location>
</feature>
<dbReference type="GO" id="GO:0045087">
    <property type="term" value="P:innate immune response"/>
    <property type="evidence" value="ECO:0000318"/>
    <property type="project" value="GO_Central"/>
</dbReference>
<organism evidence="8 9">
    <name type="scientific">Strongylocentrotus purpuratus</name>
    <name type="common">Purple sea urchin</name>
    <dbReference type="NCBI Taxonomy" id="7668"/>
    <lineage>
        <taxon>Eukaryota</taxon>
        <taxon>Metazoa</taxon>
        <taxon>Echinodermata</taxon>
        <taxon>Eleutherozoa</taxon>
        <taxon>Echinozoa</taxon>
        <taxon>Echinoidea</taxon>
        <taxon>Euechinoidea</taxon>
        <taxon>Echinacea</taxon>
        <taxon>Camarodonta</taxon>
        <taxon>Echinidea</taxon>
        <taxon>Strongylocentrotidae</taxon>
        <taxon>Strongylocentrotus</taxon>
    </lineage>
</organism>
<proteinExistence type="predicted"/>
<dbReference type="InterPro" id="IPR008271">
    <property type="entry name" value="Ser/Thr_kinase_AS"/>
</dbReference>
<dbReference type="OrthoDB" id="340620at2759"/>
<dbReference type="PANTHER" id="PTHR23206">
    <property type="entry name" value="MASK PROTEIN"/>
    <property type="match status" value="1"/>
</dbReference>
<feature type="domain" description="Protein kinase" evidence="7">
    <location>
        <begin position="377"/>
        <end position="571"/>
    </location>
</feature>
<evidence type="ECO:0000256" key="4">
    <source>
        <dbReference type="ARBA" id="ARBA00023043"/>
    </source>
</evidence>
<dbReference type="SUPFAM" id="SSF48403">
    <property type="entry name" value="Ankyrin repeat"/>
    <property type="match status" value="1"/>
</dbReference>
<evidence type="ECO:0000256" key="6">
    <source>
        <dbReference type="PROSITE-ProRule" id="PRU10141"/>
    </source>
</evidence>
<keyword evidence="2 6" id="KW-0547">Nucleotide-binding</keyword>
<dbReference type="AlphaFoldDB" id="A0A7M7P729"/>
<dbReference type="PRINTS" id="PR01415">
    <property type="entry name" value="ANKYRIN"/>
</dbReference>
<dbReference type="GO" id="GO:0005737">
    <property type="term" value="C:cytoplasm"/>
    <property type="evidence" value="ECO:0000318"/>
    <property type="project" value="GO_Central"/>
</dbReference>